<dbReference type="EC" id="1.7.1.17" evidence="6"/>
<keyword evidence="3 6" id="KW-0560">Oxidoreductase</keyword>
<dbReference type="SUPFAM" id="SSF52218">
    <property type="entry name" value="Flavoproteins"/>
    <property type="match status" value="1"/>
</dbReference>
<comment type="cofactor">
    <cofactor evidence="6">
        <name>FMN</name>
        <dbReference type="ChEBI" id="CHEBI:58210"/>
    </cofactor>
    <text evidence="6">Binds 1 FMN per subunit.</text>
</comment>
<dbReference type="PANTHER" id="PTHR43741:SF4">
    <property type="entry name" value="FMN-DEPENDENT NADH:QUINONE OXIDOREDUCTASE"/>
    <property type="match status" value="1"/>
</dbReference>
<dbReference type="InterPro" id="IPR029039">
    <property type="entry name" value="Flavoprotein-like_sf"/>
</dbReference>
<dbReference type="GO" id="GO:0016655">
    <property type="term" value="F:oxidoreductase activity, acting on NAD(P)H, quinone or similar compound as acceptor"/>
    <property type="evidence" value="ECO:0007669"/>
    <property type="project" value="InterPro"/>
</dbReference>
<dbReference type="EC" id="1.6.5.-" evidence="6"/>
<dbReference type="Pfam" id="PF02525">
    <property type="entry name" value="Flavodoxin_2"/>
    <property type="match status" value="1"/>
</dbReference>
<dbReference type="STRING" id="1842727.RD110_05825"/>
<evidence type="ECO:0000313" key="9">
    <source>
        <dbReference type="Proteomes" id="UP000186609"/>
    </source>
</evidence>
<dbReference type="RefSeq" id="WP_076197552.1">
    <property type="nucleotide sequence ID" value="NZ_CP019236.1"/>
</dbReference>
<protein>
    <recommendedName>
        <fullName evidence="6">FMN dependent NADH:quinone oxidoreductase</fullName>
        <ecNumber evidence="6">1.6.5.-</ecNumber>
    </recommendedName>
    <alternativeName>
        <fullName evidence="6">Azo-dye reductase</fullName>
    </alternativeName>
    <alternativeName>
        <fullName evidence="6">FMN-dependent NADH-azo compound oxidoreductase</fullName>
    </alternativeName>
    <alternativeName>
        <fullName evidence="6">FMN-dependent NADH-azoreductase</fullName>
        <ecNumber evidence="6">1.7.1.17</ecNumber>
    </alternativeName>
</protein>
<dbReference type="Proteomes" id="UP000186609">
    <property type="component" value="Chromosome"/>
</dbReference>
<dbReference type="HAMAP" id="MF_01216">
    <property type="entry name" value="Azoreductase_type1"/>
    <property type="match status" value="1"/>
</dbReference>
<comment type="catalytic activity">
    <reaction evidence="6">
        <text>2 a quinone + NADH + H(+) = 2 a 1,4-benzosemiquinone + NAD(+)</text>
        <dbReference type="Rhea" id="RHEA:65952"/>
        <dbReference type="ChEBI" id="CHEBI:15378"/>
        <dbReference type="ChEBI" id="CHEBI:57540"/>
        <dbReference type="ChEBI" id="CHEBI:57945"/>
        <dbReference type="ChEBI" id="CHEBI:132124"/>
        <dbReference type="ChEBI" id="CHEBI:134225"/>
    </reaction>
</comment>
<dbReference type="Gene3D" id="3.40.50.360">
    <property type="match status" value="1"/>
</dbReference>
<reference evidence="8 9" key="1">
    <citation type="submission" date="2017-01" db="EMBL/GenBank/DDBJ databases">
        <authorList>
            <person name="Mah S.A."/>
            <person name="Swanson W.J."/>
            <person name="Moy G.W."/>
            <person name="Vacquier V.D."/>
        </authorList>
    </citation>
    <scope>NUCLEOTIDE SEQUENCE [LARGE SCALE GENOMIC DNA]</scope>
    <source>
        <strain evidence="8 9">DCY110</strain>
    </source>
</reference>
<comment type="similarity">
    <text evidence="6">Belongs to the azoreductase type 1 family.</text>
</comment>
<keyword evidence="4 6" id="KW-0520">NAD</keyword>
<gene>
    <name evidence="6" type="primary">azoR</name>
    <name evidence="8" type="ORF">RD110_05825</name>
</gene>
<dbReference type="EMBL" id="CP019236">
    <property type="protein sequence ID" value="APW36768.1"/>
    <property type="molecule type" value="Genomic_DNA"/>
</dbReference>
<dbReference type="OrthoDB" id="9787136at2"/>
<dbReference type="InterPro" id="IPR023048">
    <property type="entry name" value="NADH:quinone_OxRdtase_FMN_depd"/>
</dbReference>
<feature type="binding site" evidence="6">
    <location>
        <begin position="15"/>
        <end position="17"/>
    </location>
    <ligand>
        <name>FMN</name>
        <dbReference type="ChEBI" id="CHEBI:58210"/>
    </ligand>
</feature>
<evidence type="ECO:0000256" key="5">
    <source>
        <dbReference type="ARBA" id="ARBA00048542"/>
    </source>
</evidence>
<evidence type="ECO:0000256" key="3">
    <source>
        <dbReference type="ARBA" id="ARBA00023002"/>
    </source>
</evidence>
<evidence type="ECO:0000256" key="4">
    <source>
        <dbReference type="ARBA" id="ARBA00023027"/>
    </source>
</evidence>
<comment type="function">
    <text evidence="6">Also exhibits azoreductase activity. Catalyzes the reductive cleavage of the azo bond in aromatic azo compounds to the corresponding amines.</text>
</comment>
<dbReference type="InterPro" id="IPR003680">
    <property type="entry name" value="Flavodoxin_fold"/>
</dbReference>
<evidence type="ECO:0000256" key="2">
    <source>
        <dbReference type="ARBA" id="ARBA00022643"/>
    </source>
</evidence>
<evidence type="ECO:0000313" key="8">
    <source>
        <dbReference type="EMBL" id="APW36768.1"/>
    </source>
</evidence>
<dbReference type="GO" id="GO:0010181">
    <property type="term" value="F:FMN binding"/>
    <property type="evidence" value="ECO:0007669"/>
    <property type="project" value="UniProtKB-UniRule"/>
</dbReference>
<organism evidence="8 9">
    <name type="scientific">Rhodoferax koreensis</name>
    <dbReference type="NCBI Taxonomy" id="1842727"/>
    <lineage>
        <taxon>Bacteria</taxon>
        <taxon>Pseudomonadati</taxon>
        <taxon>Pseudomonadota</taxon>
        <taxon>Betaproteobacteria</taxon>
        <taxon>Burkholderiales</taxon>
        <taxon>Comamonadaceae</taxon>
        <taxon>Rhodoferax</taxon>
    </lineage>
</organism>
<feature type="binding site" evidence="6">
    <location>
        <position position="9"/>
    </location>
    <ligand>
        <name>FMN</name>
        <dbReference type="ChEBI" id="CHEBI:58210"/>
    </ligand>
</feature>
<comment type="catalytic activity">
    <reaction evidence="5">
        <text>N,N-dimethyl-1,4-phenylenediamine + anthranilate + 2 NAD(+) = 2-(4-dimethylaminophenyl)diazenylbenzoate + 2 NADH + 2 H(+)</text>
        <dbReference type="Rhea" id="RHEA:55872"/>
        <dbReference type="ChEBI" id="CHEBI:15378"/>
        <dbReference type="ChEBI" id="CHEBI:15783"/>
        <dbReference type="ChEBI" id="CHEBI:16567"/>
        <dbReference type="ChEBI" id="CHEBI:57540"/>
        <dbReference type="ChEBI" id="CHEBI:57945"/>
        <dbReference type="ChEBI" id="CHEBI:71579"/>
        <dbReference type="EC" id="1.7.1.17"/>
    </reaction>
    <physiologicalReaction direction="right-to-left" evidence="5">
        <dbReference type="Rhea" id="RHEA:55874"/>
    </physiologicalReaction>
</comment>
<keyword evidence="1 6" id="KW-0285">Flavoprotein</keyword>
<comment type="function">
    <text evidence="6">Quinone reductase that provides resistance to thiol-specific stress caused by electrophilic quinones.</text>
</comment>
<dbReference type="KEGG" id="rhy:RD110_05825"/>
<keyword evidence="2 6" id="KW-0288">FMN</keyword>
<keyword evidence="9" id="KW-1185">Reference proteome</keyword>
<evidence type="ECO:0000256" key="1">
    <source>
        <dbReference type="ARBA" id="ARBA00022630"/>
    </source>
</evidence>
<evidence type="ECO:0000259" key="7">
    <source>
        <dbReference type="Pfam" id="PF02525"/>
    </source>
</evidence>
<accession>A0A1P8JSQ8</accession>
<dbReference type="InterPro" id="IPR050104">
    <property type="entry name" value="FMN-dep_NADH:Q_OxRdtase_AzoR1"/>
</dbReference>
<dbReference type="GO" id="GO:0016652">
    <property type="term" value="F:oxidoreductase activity, acting on NAD(P)H as acceptor"/>
    <property type="evidence" value="ECO:0007669"/>
    <property type="project" value="UniProtKB-UniRule"/>
</dbReference>
<name>A0A1P8JSQ8_9BURK</name>
<comment type="subunit">
    <text evidence="6">Homodimer.</text>
</comment>
<feature type="domain" description="Flavodoxin-like fold" evidence="7">
    <location>
        <begin position="1"/>
        <end position="190"/>
    </location>
</feature>
<comment type="caution">
    <text evidence="6">Lacks conserved residue(s) required for the propagation of feature annotation.</text>
</comment>
<evidence type="ECO:0000256" key="6">
    <source>
        <dbReference type="HAMAP-Rule" id="MF_01216"/>
    </source>
</evidence>
<dbReference type="AlphaFoldDB" id="A0A1P8JSQ8"/>
<sequence>MKILHLHCSPRGADSHSLRFSQQIVARLMARSSGARVTARDLAGLPPAHVDSVYAHALAGSRMPTAEDSNAGALVLSETLIREVENADAVVIGTPMHNYTVPSSLKAWIDHVLRIHRSFVPTPEGKRGLLHDRPVFIAVASGGRYLGDGARQPDFLTPYLKAVFETIGLRSLHFFPLQSLVMGDDAVGAAWRHASALLDAQLPMPPAVVPA</sequence>
<proteinExistence type="inferred from homology"/>
<dbReference type="GO" id="GO:0009055">
    <property type="term" value="F:electron transfer activity"/>
    <property type="evidence" value="ECO:0007669"/>
    <property type="project" value="UniProtKB-UniRule"/>
</dbReference>
<dbReference type="PANTHER" id="PTHR43741">
    <property type="entry name" value="FMN-DEPENDENT NADH-AZOREDUCTASE 1"/>
    <property type="match status" value="1"/>
</dbReference>